<evidence type="ECO:0000256" key="1">
    <source>
        <dbReference type="ARBA" id="ARBA00000085"/>
    </source>
</evidence>
<dbReference type="Proteomes" id="UP000705867">
    <property type="component" value="Unassembled WGS sequence"/>
</dbReference>
<evidence type="ECO:0000256" key="7">
    <source>
        <dbReference type="ARBA" id="ARBA00022692"/>
    </source>
</evidence>
<comment type="caution">
    <text evidence="16">The sequence shown here is derived from an EMBL/GenBank/DDBJ whole genome shotgun (WGS) entry which is preliminary data.</text>
</comment>
<keyword evidence="10 16" id="KW-0067">ATP-binding</keyword>
<keyword evidence="11 14" id="KW-1133">Transmembrane helix</keyword>
<dbReference type="Gene3D" id="3.30.565.10">
    <property type="entry name" value="Histidine kinase-like ATPase, C-terminal domain"/>
    <property type="match status" value="1"/>
</dbReference>
<evidence type="ECO:0000259" key="15">
    <source>
        <dbReference type="PROSITE" id="PS50109"/>
    </source>
</evidence>
<comment type="catalytic activity">
    <reaction evidence="1">
        <text>ATP + protein L-histidine = ADP + protein N-phospho-L-histidine.</text>
        <dbReference type="EC" id="2.7.13.3"/>
    </reaction>
</comment>
<organism evidence="16 17">
    <name type="scientific">Candidatus Nitrobium versatile</name>
    <dbReference type="NCBI Taxonomy" id="2884831"/>
    <lineage>
        <taxon>Bacteria</taxon>
        <taxon>Pseudomonadati</taxon>
        <taxon>Nitrospirota</taxon>
        <taxon>Nitrospiria</taxon>
        <taxon>Nitrospirales</taxon>
        <taxon>Nitrospiraceae</taxon>
        <taxon>Candidatus Nitrobium</taxon>
    </lineage>
</organism>
<keyword evidence="5" id="KW-0597">Phosphoprotein</keyword>
<evidence type="ECO:0000256" key="10">
    <source>
        <dbReference type="ARBA" id="ARBA00022840"/>
    </source>
</evidence>
<keyword evidence="13 14" id="KW-0472">Membrane</keyword>
<dbReference type="InterPro" id="IPR036097">
    <property type="entry name" value="HisK_dim/P_sf"/>
</dbReference>
<sequence length="583" mass="65510">MRRAFGSLRSALAGMTDSASSGRERYKSLRIRVFLIIGAIAGIPFLILMIVCLLWLQGILKEEFQQQLEWQMENSQKSIEFFIEEKLSGLKFLASAIQYERLSDSGQLDEVFHQFKREFGELVDLGVIDSRGVQQAYAGPYRLQGRNYADQDWFHEVAIRGVYVSDVFLGYRKLPHFAVAVKRESPGKRTFWILRATIDMETLGRYLSGISLKENDDAFIINRQGILQTPTRFHGNVMEKISLPVSIPQQGITKTTIVHLDDGRNILGYTPIRNSPWTLGVVIKSAVHTELMGIVRKNSVLLYLVALVIAAMVGIHFRTTRTMVRWIEEAETRTEEAISESEHANKLASIGRLAAGVAHEINNPLAVINEKAGLMKDILEVTDDFPNRQKFLELLSGISGSVTRCRTITQRLLGFARRMDVTPEVFDLNEAIQEVIGFLEREMKHRSINLELNCKEDLPRIQSDRGQLQQVLLNIINNAIDAVEEGGRIGIVTDRSGTGKVKVSISDNGAGIPKEKMKYIFEPFYTTKEKGKGTGLGLSISYGIMKRLGGAIQVESEVGKGTTFTIEVPVMADIERFDRREIV</sequence>
<evidence type="ECO:0000256" key="3">
    <source>
        <dbReference type="ARBA" id="ARBA00012438"/>
    </source>
</evidence>
<evidence type="ECO:0000256" key="11">
    <source>
        <dbReference type="ARBA" id="ARBA00022989"/>
    </source>
</evidence>
<keyword evidence="12" id="KW-0902">Two-component regulatory system</keyword>
<keyword evidence="6" id="KW-0808">Transferase</keyword>
<dbReference type="InterPro" id="IPR036890">
    <property type="entry name" value="HATPase_C_sf"/>
</dbReference>
<dbReference type="Gene3D" id="1.10.287.130">
    <property type="match status" value="1"/>
</dbReference>
<dbReference type="EMBL" id="JAIOIV010000078">
    <property type="protein sequence ID" value="MBZ0156533.1"/>
    <property type="molecule type" value="Genomic_DNA"/>
</dbReference>
<evidence type="ECO:0000256" key="12">
    <source>
        <dbReference type="ARBA" id="ARBA00023012"/>
    </source>
</evidence>
<dbReference type="PANTHER" id="PTHR43065">
    <property type="entry name" value="SENSOR HISTIDINE KINASE"/>
    <property type="match status" value="1"/>
</dbReference>
<dbReference type="FunFam" id="3.30.565.10:FF:000006">
    <property type="entry name" value="Sensor histidine kinase WalK"/>
    <property type="match status" value="1"/>
</dbReference>
<dbReference type="InterPro" id="IPR033479">
    <property type="entry name" value="dCache_1"/>
</dbReference>
<dbReference type="Pfam" id="PF00512">
    <property type="entry name" value="HisKA"/>
    <property type="match status" value="1"/>
</dbReference>
<proteinExistence type="predicted"/>
<evidence type="ECO:0000256" key="9">
    <source>
        <dbReference type="ARBA" id="ARBA00022777"/>
    </source>
</evidence>
<evidence type="ECO:0000256" key="4">
    <source>
        <dbReference type="ARBA" id="ARBA00022475"/>
    </source>
</evidence>
<dbReference type="InterPro" id="IPR005467">
    <property type="entry name" value="His_kinase_dom"/>
</dbReference>
<dbReference type="GO" id="GO:0005524">
    <property type="term" value="F:ATP binding"/>
    <property type="evidence" value="ECO:0007669"/>
    <property type="project" value="UniProtKB-KW"/>
</dbReference>
<dbReference type="AlphaFoldDB" id="A0A953J6F7"/>
<dbReference type="EC" id="2.7.13.3" evidence="3"/>
<dbReference type="GO" id="GO:0000155">
    <property type="term" value="F:phosphorelay sensor kinase activity"/>
    <property type="evidence" value="ECO:0007669"/>
    <property type="project" value="InterPro"/>
</dbReference>
<dbReference type="SMART" id="SM00387">
    <property type="entry name" value="HATPase_c"/>
    <property type="match status" value="1"/>
</dbReference>
<evidence type="ECO:0000313" key="17">
    <source>
        <dbReference type="Proteomes" id="UP000705867"/>
    </source>
</evidence>
<gene>
    <name evidence="16" type="ORF">K8I29_10050</name>
</gene>
<dbReference type="CDD" id="cd00082">
    <property type="entry name" value="HisKA"/>
    <property type="match status" value="1"/>
</dbReference>
<name>A0A953J6F7_9BACT</name>
<dbReference type="CDD" id="cd18774">
    <property type="entry name" value="PDC2_HK_sensor"/>
    <property type="match status" value="1"/>
</dbReference>
<protein>
    <recommendedName>
        <fullName evidence="3">histidine kinase</fullName>
        <ecNumber evidence="3">2.7.13.3</ecNumber>
    </recommendedName>
</protein>
<evidence type="ECO:0000256" key="6">
    <source>
        <dbReference type="ARBA" id="ARBA00022679"/>
    </source>
</evidence>
<reference evidence="16" key="2">
    <citation type="submission" date="2021-08" db="EMBL/GenBank/DDBJ databases">
        <authorList>
            <person name="Dalcin Martins P."/>
        </authorList>
    </citation>
    <scope>NUCLEOTIDE SEQUENCE</scope>
    <source>
        <strain evidence="16">MAG_39</strain>
    </source>
</reference>
<dbReference type="SMART" id="SM00388">
    <property type="entry name" value="HisKA"/>
    <property type="match status" value="1"/>
</dbReference>
<dbReference type="InterPro" id="IPR003594">
    <property type="entry name" value="HATPase_dom"/>
</dbReference>
<dbReference type="PROSITE" id="PS50109">
    <property type="entry name" value="HIS_KIN"/>
    <property type="match status" value="1"/>
</dbReference>
<evidence type="ECO:0000256" key="13">
    <source>
        <dbReference type="ARBA" id="ARBA00023136"/>
    </source>
</evidence>
<dbReference type="PANTHER" id="PTHR43065:SF46">
    <property type="entry name" value="C4-DICARBOXYLATE TRANSPORT SENSOR PROTEIN DCTB"/>
    <property type="match status" value="1"/>
</dbReference>
<comment type="subcellular location">
    <subcellularLocation>
        <location evidence="2">Cell membrane</location>
        <topology evidence="2">Multi-pass membrane protein</topology>
    </subcellularLocation>
</comment>
<feature type="transmembrane region" description="Helical" evidence="14">
    <location>
        <begin position="300"/>
        <end position="317"/>
    </location>
</feature>
<evidence type="ECO:0000313" key="16">
    <source>
        <dbReference type="EMBL" id="MBZ0156533.1"/>
    </source>
</evidence>
<evidence type="ECO:0000256" key="2">
    <source>
        <dbReference type="ARBA" id="ARBA00004651"/>
    </source>
</evidence>
<reference evidence="16" key="1">
    <citation type="journal article" date="2021" name="bioRxiv">
        <title>Unraveling nitrogen, sulfur and carbon metabolic pathways and microbial community transcriptional responses to substrate deprivation and toxicity stresses in a bioreactor mimicking anoxic brackish coastal sediment conditions.</title>
        <authorList>
            <person name="Martins P.D."/>
            <person name="Echeveste M.J."/>
            <person name="Arshad A."/>
            <person name="Kurth J."/>
            <person name="Ouboter H."/>
            <person name="Jetten M.S.M."/>
            <person name="Welte C.U."/>
        </authorList>
    </citation>
    <scope>NUCLEOTIDE SEQUENCE</scope>
    <source>
        <strain evidence="16">MAG_39</strain>
    </source>
</reference>
<accession>A0A953J6F7</accession>
<evidence type="ECO:0000256" key="8">
    <source>
        <dbReference type="ARBA" id="ARBA00022741"/>
    </source>
</evidence>
<dbReference type="GO" id="GO:0005886">
    <property type="term" value="C:plasma membrane"/>
    <property type="evidence" value="ECO:0007669"/>
    <property type="project" value="UniProtKB-SubCell"/>
</dbReference>
<dbReference type="InterPro" id="IPR003661">
    <property type="entry name" value="HisK_dim/P_dom"/>
</dbReference>
<feature type="transmembrane region" description="Helical" evidence="14">
    <location>
        <begin position="33"/>
        <end position="56"/>
    </location>
</feature>
<evidence type="ECO:0000256" key="14">
    <source>
        <dbReference type="SAM" id="Phobius"/>
    </source>
</evidence>
<evidence type="ECO:0000256" key="5">
    <source>
        <dbReference type="ARBA" id="ARBA00022553"/>
    </source>
</evidence>
<dbReference type="Pfam" id="PF02743">
    <property type="entry name" value="dCache_1"/>
    <property type="match status" value="1"/>
</dbReference>
<feature type="domain" description="Histidine kinase" evidence="15">
    <location>
        <begin position="356"/>
        <end position="572"/>
    </location>
</feature>
<keyword evidence="7 14" id="KW-0812">Transmembrane</keyword>
<dbReference type="Pfam" id="PF02518">
    <property type="entry name" value="HATPase_c"/>
    <property type="match status" value="1"/>
</dbReference>
<dbReference type="SUPFAM" id="SSF47384">
    <property type="entry name" value="Homodimeric domain of signal transducing histidine kinase"/>
    <property type="match status" value="1"/>
</dbReference>
<keyword evidence="4" id="KW-1003">Cell membrane</keyword>
<keyword evidence="8" id="KW-0547">Nucleotide-binding</keyword>
<dbReference type="PRINTS" id="PR00344">
    <property type="entry name" value="BCTRLSENSOR"/>
</dbReference>
<dbReference type="InterPro" id="IPR004358">
    <property type="entry name" value="Sig_transdc_His_kin-like_C"/>
</dbReference>
<keyword evidence="9" id="KW-0418">Kinase</keyword>
<dbReference type="SUPFAM" id="SSF55874">
    <property type="entry name" value="ATPase domain of HSP90 chaperone/DNA topoisomerase II/histidine kinase"/>
    <property type="match status" value="1"/>
</dbReference>
<dbReference type="Gene3D" id="3.30.450.20">
    <property type="entry name" value="PAS domain"/>
    <property type="match status" value="1"/>
</dbReference>